<dbReference type="Pfam" id="PF13231">
    <property type="entry name" value="PMT_2"/>
    <property type="match status" value="1"/>
</dbReference>
<feature type="transmembrane region" description="Helical" evidence="8">
    <location>
        <begin position="296"/>
        <end position="315"/>
    </location>
</feature>
<evidence type="ECO:0000256" key="4">
    <source>
        <dbReference type="ARBA" id="ARBA00022679"/>
    </source>
</evidence>
<keyword evidence="7 8" id="KW-0472">Membrane</keyword>
<feature type="domain" description="Glycosyltransferase RgtA/B/C/D-like" evidence="9">
    <location>
        <begin position="152"/>
        <end position="312"/>
    </location>
</feature>
<dbReference type="Proteomes" id="UP000266118">
    <property type="component" value="Chromosome"/>
</dbReference>
<keyword evidence="6 8" id="KW-1133">Transmembrane helix</keyword>
<keyword evidence="2" id="KW-1003">Cell membrane</keyword>
<gene>
    <name evidence="10" type="ORF">D6B99_00470</name>
</gene>
<keyword evidence="11" id="KW-1185">Reference proteome</keyword>
<dbReference type="OrthoDB" id="9178203at2"/>
<keyword evidence="5 8" id="KW-0812">Transmembrane</keyword>
<feature type="transmembrane region" description="Helical" evidence="8">
    <location>
        <begin position="38"/>
        <end position="61"/>
    </location>
</feature>
<dbReference type="KEGG" id="ark:D6B99_00470"/>
<feature type="transmembrane region" description="Helical" evidence="8">
    <location>
        <begin position="415"/>
        <end position="433"/>
    </location>
</feature>
<feature type="transmembrane region" description="Helical" evidence="8">
    <location>
        <begin position="361"/>
        <end position="381"/>
    </location>
</feature>
<feature type="transmembrane region" description="Helical" evidence="8">
    <location>
        <begin position="500"/>
        <end position="520"/>
    </location>
</feature>
<dbReference type="GO" id="GO:0005886">
    <property type="term" value="C:plasma membrane"/>
    <property type="evidence" value="ECO:0007669"/>
    <property type="project" value="UniProtKB-SubCell"/>
</dbReference>
<feature type="transmembrane region" description="Helical" evidence="8">
    <location>
        <begin position="471"/>
        <end position="488"/>
    </location>
</feature>
<feature type="transmembrane region" description="Helical" evidence="8">
    <location>
        <begin position="204"/>
        <end position="221"/>
    </location>
</feature>
<feature type="transmembrane region" description="Helical" evidence="8">
    <location>
        <begin position="393"/>
        <end position="409"/>
    </location>
</feature>
<dbReference type="PANTHER" id="PTHR33908:SF11">
    <property type="entry name" value="MEMBRANE PROTEIN"/>
    <property type="match status" value="1"/>
</dbReference>
<evidence type="ECO:0000256" key="3">
    <source>
        <dbReference type="ARBA" id="ARBA00022676"/>
    </source>
</evidence>
<proteinExistence type="predicted"/>
<accession>A0A386HKT7</accession>
<dbReference type="EMBL" id="CP032489">
    <property type="protein sequence ID" value="AYD46226.1"/>
    <property type="molecule type" value="Genomic_DNA"/>
</dbReference>
<dbReference type="InterPro" id="IPR050297">
    <property type="entry name" value="LipidA_mod_glycosyltrf_83"/>
</dbReference>
<dbReference type="InterPro" id="IPR038731">
    <property type="entry name" value="RgtA/B/C-like"/>
</dbReference>
<evidence type="ECO:0000259" key="9">
    <source>
        <dbReference type="Pfam" id="PF13231"/>
    </source>
</evidence>
<dbReference type="AlphaFoldDB" id="A0A386HKT7"/>
<sequence>MYLFSLSFSFNSQVIEKSIIIPERPTIPYLINLKKIPISIYVIGANVGLNCCGVLFFELFIIKNRLGYLYLCFDRIQSIMNQSLRENVDFNFEAFLNKNFKILLGIAILLNATALFTGVFVGDSALYADVSKYIVQKNDWLNLYAYGSDWLDKPHFPFWVAALSFKVFGVNAFAYKLTAIVFWLIGMLYTFKLSNLIYNKTVAQITVLIYAIALHGVIANFDVRAEPYLTALIIGALYYIYKLTDGNNWKYYCLAALFIGCALMTKGLFVLISIGGGLVIYWIIAKDWKQFINPKWYLLLLLSFIVILPELYALYTQFDLHPEKLVFGRHNVSGLRFFFWDSQFGRFFNTGPIKGSGDKTFFLHTTLWAFLPWSVLFVFSLFRRNKIANPKRWIIAGSALLTFILFSLSKFQLPHYIIILFPHFSMFTAAYFYSLKDKKSFKSFAITQQVIFYIAIAMVILLAYITGLDTAFVISLALAAFIISLFLFRRKQNGEKIFFYSYAFAIVLYLFMNLCFYPFLLNYQGGSSAAKYTNEIQSTIKLGMSGYSVSATTFRFNSDKPVTYLADINQVNRFLQVPHSAVFIEQSNLDSLKMMNKNVEVLQEFDDFHVTQLTLKFLQQSTRKSAVGKTYLVVLKK</sequence>
<evidence type="ECO:0000256" key="2">
    <source>
        <dbReference type="ARBA" id="ARBA00022475"/>
    </source>
</evidence>
<evidence type="ECO:0000256" key="6">
    <source>
        <dbReference type="ARBA" id="ARBA00022989"/>
    </source>
</evidence>
<evidence type="ECO:0000256" key="5">
    <source>
        <dbReference type="ARBA" id="ARBA00022692"/>
    </source>
</evidence>
<feature type="transmembrane region" description="Helical" evidence="8">
    <location>
        <begin position="445"/>
        <end position="465"/>
    </location>
</feature>
<dbReference type="GO" id="GO:0016763">
    <property type="term" value="F:pentosyltransferase activity"/>
    <property type="evidence" value="ECO:0007669"/>
    <property type="project" value="TreeGrafter"/>
</dbReference>
<feature type="transmembrane region" description="Helical" evidence="8">
    <location>
        <begin position="102"/>
        <end position="121"/>
    </location>
</feature>
<dbReference type="PANTHER" id="PTHR33908">
    <property type="entry name" value="MANNOSYLTRANSFERASE YKCB-RELATED"/>
    <property type="match status" value="1"/>
</dbReference>
<keyword evidence="3" id="KW-0328">Glycosyltransferase</keyword>
<protein>
    <submittedName>
        <fullName evidence="10">Glycosyl transferase</fullName>
    </submittedName>
</protein>
<reference evidence="10 11" key="1">
    <citation type="submission" date="2018-09" db="EMBL/GenBank/DDBJ databases">
        <title>Arachidicoccus sp. nov., a bacterium isolated from soil.</title>
        <authorList>
            <person name="Weon H.-Y."/>
            <person name="Kwon S.-W."/>
            <person name="Lee S.A."/>
        </authorList>
    </citation>
    <scope>NUCLEOTIDE SEQUENCE [LARGE SCALE GENOMIC DNA]</scope>
    <source>
        <strain evidence="10 11">KIS59-12</strain>
    </source>
</reference>
<evidence type="ECO:0000256" key="8">
    <source>
        <dbReference type="SAM" id="Phobius"/>
    </source>
</evidence>
<evidence type="ECO:0000313" key="11">
    <source>
        <dbReference type="Proteomes" id="UP000266118"/>
    </source>
</evidence>
<evidence type="ECO:0000313" key="10">
    <source>
        <dbReference type="EMBL" id="AYD46226.1"/>
    </source>
</evidence>
<evidence type="ECO:0000256" key="1">
    <source>
        <dbReference type="ARBA" id="ARBA00004651"/>
    </source>
</evidence>
<keyword evidence="4 10" id="KW-0808">Transferase</keyword>
<comment type="subcellular location">
    <subcellularLocation>
        <location evidence="1">Cell membrane</location>
        <topology evidence="1">Multi-pass membrane protein</topology>
    </subcellularLocation>
</comment>
<organism evidence="10 11">
    <name type="scientific">Arachidicoccus soli</name>
    <dbReference type="NCBI Taxonomy" id="2341117"/>
    <lineage>
        <taxon>Bacteria</taxon>
        <taxon>Pseudomonadati</taxon>
        <taxon>Bacteroidota</taxon>
        <taxon>Chitinophagia</taxon>
        <taxon>Chitinophagales</taxon>
        <taxon>Chitinophagaceae</taxon>
        <taxon>Arachidicoccus</taxon>
    </lineage>
</organism>
<evidence type="ECO:0000256" key="7">
    <source>
        <dbReference type="ARBA" id="ARBA00023136"/>
    </source>
</evidence>
<dbReference type="GO" id="GO:0009103">
    <property type="term" value="P:lipopolysaccharide biosynthetic process"/>
    <property type="evidence" value="ECO:0007669"/>
    <property type="project" value="UniProtKB-ARBA"/>
</dbReference>
<feature type="transmembrane region" description="Helical" evidence="8">
    <location>
        <begin position="256"/>
        <end position="284"/>
    </location>
</feature>
<name>A0A386HKT7_9BACT</name>